<evidence type="ECO:0000313" key="2">
    <source>
        <dbReference type="EMBL" id="NDL58766.1"/>
    </source>
</evidence>
<evidence type="ECO:0000313" key="3">
    <source>
        <dbReference type="Proteomes" id="UP000460435"/>
    </source>
</evidence>
<reference evidence="2 3" key="1">
    <citation type="submission" date="2019-11" db="EMBL/GenBank/DDBJ databases">
        <authorList>
            <person name="Li X.-J."/>
            <person name="Feng X.-M."/>
        </authorList>
    </citation>
    <scope>NUCLEOTIDE SEQUENCE [LARGE SCALE GENOMIC DNA]</scope>
    <source>
        <strain evidence="2 3">XMNu-373</strain>
    </source>
</reference>
<dbReference type="EMBL" id="WLZY01000005">
    <property type="protein sequence ID" value="NDL58766.1"/>
    <property type="molecule type" value="Genomic_DNA"/>
</dbReference>
<dbReference type="RefSeq" id="WP_162451446.1">
    <property type="nucleotide sequence ID" value="NZ_WLZY01000005.1"/>
</dbReference>
<dbReference type="AlphaFoldDB" id="A0A7K3M674"/>
<proteinExistence type="predicted"/>
<evidence type="ECO:0008006" key="4">
    <source>
        <dbReference type="Google" id="ProtNLM"/>
    </source>
</evidence>
<protein>
    <recommendedName>
        <fullName evidence="4">Bacterial spore germination immunoglobulin-like domain-containing protein</fullName>
    </recommendedName>
</protein>
<dbReference type="Proteomes" id="UP000460435">
    <property type="component" value="Unassembled WGS sequence"/>
</dbReference>
<name>A0A7K3M674_9ACTN</name>
<accession>A0A7K3M674</accession>
<feature type="region of interest" description="Disordered" evidence="1">
    <location>
        <begin position="32"/>
        <end position="81"/>
    </location>
</feature>
<sequence>MSRRASGGTLAAFLILAAIVGFAGGAYLGTQSGDDDTANTPVASATDNGDEPNDETDTDTEGDEENNNDDDPPADSGGVSFSLAQTSASANEEISYSGRIESGEAGVRLQLQRSVDGGPWEDFPVSPRETNADGEFSGTIQSSRSGENSFRMVGINDDSLVSEEAVLTIN</sequence>
<gene>
    <name evidence="2" type="ORF">F7O44_16980</name>
</gene>
<feature type="region of interest" description="Disordered" evidence="1">
    <location>
        <begin position="115"/>
        <end position="145"/>
    </location>
</feature>
<keyword evidence="3" id="KW-1185">Reference proteome</keyword>
<evidence type="ECO:0000256" key="1">
    <source>
        <dbReference type="SAM" id="MobiDB-lite"/>
    </source>
</evidence>
<organism evidence="2 3">
    <name type="scientific">Phytoactinopolyspora mesophila</name>
    <dbReference type="NCBI Taxonomy" id="2650750"/>
    <lineage>
        <taxon>Bacteria</taxon>
        <taxon>Bacillati</taxon>
        <taxon>Actinomycetota</taxon>
        <taxon>Actinomycetes</taxon>
        <taxon>Jiangellales</taxon>
        <taxon>Jiangellaceae</taxon>
        <taxon>Phytoactinopolyspora</taxon>
    </lineage>
</organism>
<feature type="compositionally biased region" description="Acidic residues" evidence="1">
    <location>
        <begin position="48"/>
        <end position="73"/>
    </location>
</feature>
<comment type="caution">
    <text evidence="2">The sequence shown here is derived from an EMBL/GenBank/DDBJ whole genome shotgun (WGS) entry which is preliminary data.</text>
</comment>